<dbReference type="RefSeq" id="WP_378227344.1">
    <property type="nucleotide sequence ID" value="NZ_JBHSLL010000003.1"/>
</dbReference>
<reference evidence="3" key="1">
    <citation type="journal article" date="2019" name="Int. J. Syst. Evol. Microbiol.">
        <title>The Global Catalogue of Microorganisms (GCM) 10K type strain sequencing project: providing services to taxonomists for standard genome sequencing and annotation.</title>
        <authorList>
            <consortium name="The Broad Institute Genomics Platform"/>
            <consortium name="The Broad Institute Genome Sequencing Center for Infectious Disease"/>
            <person name="Wu L."/>
            <person name="Ma J."/>
        </authorList>
    </citation>
    <scope>NUCLEOTIDE SEQUENCE [LARGE SCALE GENOMIC DNA]</scope>
    <source>
        <strain evidence="3">CGMCC 4.1415</strain>
    </source>
</reference>
<feature type="transmembrane region" description="Helical" evidence="1">
    <location>
        <begin position="576"/>
        <end position="598"/>
    </location>
</feature>
<keyword evidence="1" id="KW-1133">Transmembrane helix</keyword>
<evidence type="ECO:0000313" key="2">
    <source>
        <dbReference type="EMBL" id="MFC5384490.1"/>
    </source>
</evidence>
<organism evidence="2 3">
    <name type="scientific">Aquamicrobium segne</name>
    <dbReference type="NCBI Taxonomy" id="469547"/>
    <lineage>
        <taxon>Bacteria</taxon>
        <taxon>Pseudomonadati</taxon>
        <taxon>Pseudomonadota</taxon>
        <taxon>Alphaproteobacteria</taxon>
        <taxon>Hyphomicrobiales</taxon>
        <taxon>Phyllobacteriaceae</taxon>
        <taxon>Aquamicrobium</taxon>
    </lineage>
</organism>
<gene>
    <name evidence="2" type="ORF">ACFPLB_00745</name>
</gene>
<dbReference type="Proteomes" id="UP001596016">
    <property type="component" value="Unassembled WGS sequence"/>
</dbReference>
<comment type="caution">
    <text evidence="2">The sequence shown here is derived from an EMBL/GenBank/DDBJ whole genome shotgun (WGS) entry which is preliminary data.</text>
</comment>
<dbReference type="EMBL" id="JBHSLL010000003">
    <property type="protein sequence ID" value="MFC5384490.1"/>
    <property type="molecule type" value="Genomic_DNA"/>
</dbReference>
<evidence type="ECO:0000313" key="3">
    <source>
        <dbReference type="Proteomes" id="UP001596016"/>
    </source>
</evidence>
<name>A0ABW0GSK0_9HYPH</name>
<keyword evidence="1" id="KW-0812">Transmembrane</keyword>
<proteinExistence type="predicted"/>
<accession>A0ABW0GSK0</accession>
<sequence length="600" mass="66425">MLEQLQTARSAHFYRRRRRLTKKAVQELFVELRHEALNPGQTFFRIERAQRADARYSAICFAYDRPVPFLANETVDRVHGFLLLVERRETVAVFKAGLDVTNAFKRTFLEPLGRSRVERAIARHDAVFEKLSLRNMTTSPFALRSKVLEARDLQNAIATSSATRFIPQGYRVRREDGSYSATPSTGRITVRADRASCVEAVDWASQIVDLLDDEAAEASPFIRTFARSIELSQLPADIRPTYFAVDTMGLAEAIFEADDTARLVRETEAGWEQLSKTEAEEIIADLDRTYDVAIDRTNIQLEYQGAAAGVLRFSKSRIALKQLDIPATAVFVERTDHAVGTDPDRVPLARYLDAEDLFTVLFSDLALAYVNGSLFRDEAMVGGGAEFLRHLRPRDELAVATDEKGAFVHGQAAFDADSVFGIVADGLAAEDILICDDLGDEWADFIGVSTLTSPAIVSFYHAKHGTRSLSASAFHEAVGQGIKNLGRLSLSGEAMAAKYASWDDVYRKDGAETAIRRFIRGGTRNQIEQAITNTVGAPDVVRRVFIVTSSLSHADVAEGFARAADGQSVRPHFVQLYWILMGFFSACAEIGAIGYVICQP</sequence>
<protein>
    <submittedName>
        <fullName evidence="2">Uncharacterized protein</fullName>
    </submittedName>
</protein>
<keyword evidence="3" id="KW-1185">Reference proteome</keyword>
<keyword evidence="1" id="KW-0472">Membrane</keyword>
<evidence type="ECO:0000256" key="1">
    <source>
        <dbReference type="SAM" id="Phobius"/>
    </source>
</evidence>